<dbReference type="EMBL" id="FQVU01000001">
    <property type="protein sequence ID" value="SHF53122.1"/>
    <property type="molecule type" value="Genomic_DNA"/>
</dbReference>
<keyword evidence="4" id="KW-1185">Reference proteome</keyword>
<organism evidence="3 4">
    <name type="scientific">Jatrophihabitans endophyticus</name>
    <dbReference type="NCBI Taxonomy" id="1206085"/>
    <lineage>
        <taxon>Bacteria</taxon>
        <taxon>Bacillati</taxon>
        <taxon>Actinomycetota</taxon>
        <taxon>Actinomycetes</taxon>
        <taxon>Jatrophihabitantales</taxon>
        <taxon>Jatrophihabitantaceae</taxon>
        <taxon>Jatrophihabitans</taxon>
    </lineage>
</organism>
<evidence type="ECO:0000313" key="3">
    <source>
        <dbReference type="EMBL" id="SHF53122.1"/>
    </source>
</evidence>
<proteinExistence type="inferred from homology"/>
<dbReference type="STRING" id="1206085.SAMN05443575_0215"/>
<evidence type="ECO:0000256" key="2">
    <source>
        <dbReference type="SAM" id="MobiDB-lite"/>
    </source>
</evidence>
<dbReference type="RefSeq" id="WP_073384895.1">
    <property type="nucleotide sequence ID" value="NZ_FQVU01000001.1"/>
</dbReference>
<sequence>MSELDLGSTATPAGTPAAAPAGGLVLAPPAPVQVVKDEQVAGAVPLEDAKKTELAQRASAFANELAGMDHRTPEFSQKLDTITSMGDKDLRASANVSNRMLDRPAAVIKAQQGAGGDAQTRVASTLNELRNVVTDLDPNRADLTGAKRVLKWIPGGDRIRKYFQKYESAQTQLNAIIKSLESGQDDLRKDNAAIETEKQNMWTTMGKLSEYNQLAGALDEALTQKVAELEAAGNSEAANTLKSDALFAVRQRRQDIMTQMAVSVQGYMALDLVRKNNLELIKGVDRAQTTTVSALRTAVIVSQALARQKLVLDQITALNTTTSNLIESTSQQLRVQGAQINEQAASSTIDVQKLQAAFDNVFQTMDALDTFRSQAVDSMSQTVTALEGQIERAKPYLERTRQQEGNTAEFGAANPNQLPGR</sequence>
<dbReference type="Proteomes" id="UP000186132">
    <property type="component" value="Unassembled WGS sequence"/>
</dbReference>
<reference evidence="3 4" key="1">
    <citation type="submission" date="2016-11" db="EMBL/GenBank/DDBJ databases">
        <authorList>
            <person name="Jaros S."/>
            <person name="Januszkiewicz K."/>
            <person name="Wedrychowicz H."/>
        </authorList>
    </citation>
    <scope>NUCLEOTIDE SEQUENCE [LARGE SCALE GENOMIC DNA]</scope>
    <source>
        <strain evidence="3 4">DSM 45627</strain>
    </source>
</reference>
<dbReference type="Pfam" id="PF05816">
    <property type="entry name" value="TelA"/>
    <property type="match status" value="1"/>
</dbReference>
<dbReference type="PANTHER" id="PTHR38432">
    <property type="entry name" value="TELA-LIKE PROTEIN SAOUHSC_01408"/>
    <property type="match status" value="1"/>
</dbReference>
<feature type="region of interest" description="Disordered" evidence="2">
    <location>
        <begin position="401"/>
        <end position="421"/>
    </location>
</feature>
<dbReference type="PANTHER" id="PTHR38432:SF1">
    <property type="entry name" value="TELA-LIKE PROTEIN SAOUHSC_01408"/>
    <property type="match status" value="1"/>
</dbReference>
<dbReference type="OrthoDB" id="1654346at2"/>
<evidence type="ECO:0000313" key="4">
    <source>
        <dbReference type="Proteomes" id="UP000186132"/>
    </source>
</evidence>
<accession>A0A1M5CFC4</accession>
<dbReference type="AlphaFoldDB" id="A0A1M5CFC4"/>
<name>A0A1M5CFC4_9ACTN</name>
<gene>
    <name evidence="3" type="ORF">SAMN05443575_0215</name>
</gene>
<evidence type="ECO:0000256" key="1">
    <source>
        <dbReference type="ARBA" id="ARBA00005541"/>
    </source>
</evidence>
<comment type="similarity">
    <text evidence="1">Belongs to the TelA family.</text>
</comment>
<dbReference type="InterPro" id="IPR008863">
    <property type="entry name" value="Toxic_anion-R_TelA"/>
</dbReference>
<protein>
    <submittedName>
        <fullName evidence="3">Uncharacterized conserved protein YaaN involved in tellurite resistance</fullName>
    </submittedName>
</protein>